<proteinExistence type="predicted"/>
<dbReference type="InterPro" id="IPR016024">
    <property type="entry name" value="ARM-type_fold"/>
</dbReference>
<dbReference type="CDD" id="cd06561">
    <property type="entry name" value="AlkD_like"/>
    <property type="match status" value="1"/>
</dbReference>
<dbReference type="PANTHER" id="PTHR34070:SF1">
    <property type="entry name" value="DNA ALKYLATION REPAIR PROTEIN"/>
    <property type="match status" value="1"/>
</dbReference>
<accession>A0AA48I0L6</accession>
<dbReference type="Gene3D" id="1.25.10.90">
    <property type="match status" value="1"/>
</dbReference>
<evidence type="ECO:0000313" key="1">
    <source>
        <dbReference type="EMBL" id="BED93124.1"/>
    </source>
</evidence>
<dbReference type="Proteomes" id="UP001335720">
    <property type="component" value="Chromosome"/>
</dbReference>
<dbReference type="AlphaFoldDB" id="A0AA48I0L6"/>
<dbReference type="KEGG" id="ptrh:RsTaC01_1091"/>
<gene>
    <name evidence="1" type="ORF">RsTaC01_1091</name>
</gene>
<organism evidence="1">
    <name type="scientific">Candidatus Paraimprobicoccus trichonymphae</name>
    <dbReference type="NCBI Taxonomy" id="3033793"/>
    <lineage>
        <taxon>Bacteria</taxon>
        <taxon>Bacillati</taxon>
        <taxon>Bacillota</taxon>
        <taxon>Clostridia</taxon>
        <taxon>Candidatus Paraimprobicoccus</taxon>
    </lineage>
</organism>
<dbReference type="Pfam" id="PF08713">
    <property type="entry name" value="DNA_alkylation"/>
    <property type="match status" value="1"/>
</dbReference>
<dbReference type="InterPro" id="IPR014825">
    <property type="entry name" value="DNA_alkylation"/>
</dbReference>
<dbReference type="PANTHER" id="PTHR34070">
    <property type="entry name" value="ARMADILLO-TYPE FOLD"/>
    <property type="match status" value="1"/>
</dbReference>
<protein>
    <submittedName>
        <fullName evidence="1">DNA alkylation repair protein</fullName>
    </submittedName>
</protein>
<dbReference type="SUPFAM" id="SSF48371">
    <property type="entry name" value="ARM repeat"/>
    <property type="match status" value="1"/>
</dbReference>
<dbReference type="EMBL" id="AP027925">
    <property type="protein sequence ID" value="BED93124.1"/>
    <property type="molecule type" value="Genomic_DNA"/>
</dbReference>
<reference evidence="1" key="1">
    <citation type="journal article" date="2023" name="ISME J.">
        <title>Emergence of putative energy parasites within Clostridia revealed by genome analysis of a novel endosymbiotic clade.</title>
        <authorList>
            <person name="Takahashi K."/>
            <person name="Kuwahara H."/>
            <person name="Horikawa Y."/>
            <person name="Izawa K."/>
            <person name="Kato D."/>
            <person name="Inagaki T."/>
            <person name="Yuki M."/>
            <person name="Ohkuma M."/>
            <person name="Hongoh Y."/>
        </authorList>
    </citation>
    <scope>NUCLEOTIDE SEQUENCE</scope>
    <source>
        <strain evidence="1">RsTa-C01</strain>
    </source>
</reference>
<sequence>MDFKQIWTKARYEEFINYLKNLADLKYKEFHFKILNDNTVGFIGVQTPILREIAKNILKNDYNGFLRFNEHKFYEEKAIHSFIIRHAEFTYVELIQAIKDFVPHISNWALADITAKKFPQIIENKDIALKEILKFTRSNNPWEVRLGLVMSLSMYISKKYIYKILEVCKSINSEHRCCIENEIPYYVKIGNAWLVSECYIKFPKITKNFLETKILEKWVQNKAVQKIKESFRVAKKDKIVLENLKI</sequence>
<name>A0AA48I0L6_9FIRM</name>